<organism evidence="2 3">
    <name type="scientific">Mortierella hygrophila</name>
    <dbReference type="NCBI Taxonomy" id="979708"/>
    <lineage>
        <taxon>Eukaryota</taxon>
        <taxon>Fungi</taxon>
        <taxon>Fungi incertae sedis</taxon>
        <taxon>Mucoromycota</taxon>
        <taxon>Mortierellomycotina</taxon>
        <taxon>Mortierellomycetes</taxon>
        <taxon>Mortierellales</taxon>
        <taxon>Mortierellaceae</taxon>
        <taxon>Mortierella</taxon>
    </lineage>
</organism>
<name>A0A9P6ESK6_9FUNG</name>
<evidence type="ECO:0000313" key="2">
    <source>
        <dbReference type="EMBL" id="KAF9534102.1"/>
    </source>
</evidence>
<protein>
    <submittedName>
        <fullName evidence="2">Uncharacterized protein</fullName>
    </submittedName>
</protein>
<sequence>MPNKAQMTLRSGRALADAAPVLPQSRSRQRSLTSTLDDEEEEPLIRKRLRRSYQQTSPASG</sequence>
<dbReference type="Proteomes" id="UP000723463">
    <property type="component" value="Unassembled WGS sequence"/>
</dbReference>
<feature type="non-terminal residue" evidence="2">
    <location>
        <position position="61"/>
    </location>
</feature>
<evidence type="ECO:0000256" key="1">
    <source>
        <dbReference type="SAM" id="MobiDB-lite"/>
    </source>
</evidence>
<keyword evidence="3" id="KW-1185">Reference proteome</keyword>
<feature type="compositionally biased region" description="Polar residues" evidence="1">
    <location>
        <begin position="52"/>
        <end position="61"/>
    </location>
</feature>
<accession>A0A9P6ESK6</accession>
<evidence type="ECO:0000313" key="3">
    <source>
        <dbReference type="Proteomes" id="UP000723463"/>
    </source>
</evidence>
<proteinExistence type="predicted"/>
<reference evidence="2" key="1">
    <citation type="journal article" date="2020" name="Fungal Divers.">
        <title>Resolving the Mortierellaceae phylogeny through synthesis of multi-gene phylogenetics and phylogenomics.</title>
        <authorList>
            <person name="Vandepol N."/>
            <person name="Liber J."/>
            <person name="Desiro A."/>
            <person name="Na H."/>
            <person name="Kennedy M."/>
            <person name="Barry K."/>
            <person name="Grigoriev I.V."/>
            <person name="Miller A.N."/>
            <person name="O'Donnell K."/>
            <person name="Stajich J.E."/>
            <person name="Bonito G."/>
        </authorList>
    </citation>
    <scope>NUCLEOTIDE SEQUENCE</scope>
    <source>
        <strain evidence="2">NRRL 2591</strain>
    </source>
</reference>
<feature type="compositionally biased region" description="Low complexity" evidence="1">
    <location>
        <begin position="24"/>
        <end position="35"/>
    </location>
</feature>
<dbReference type="EMBL" id="JAAAXW010001417">
    <property type="protein sequence ID" value="KAF9534102.1"/>
    <property type="molecule type" value="Genomic_DNA"/>
</dbReference>
<gene>
    <name evidence="2" type="ORF">EC957_002157</name>
</gene>
<feature type="region of interest" description="Disordered" evidence="1">
    <location>
        <begin position="1"/>
        <end position="61"/>
    </location>
</feature>
<comment type="caution">
    <text evidence="2">The sequence shown here is derived from an EMBL/GenBank/DDBJ whole genome shotgun (WGS) entry which is preliminary data.</text>
</comment>
<dbReference type="AlphaFoldDB" id="A0A9P6ESK6"/>